<dbReference type="EMBL" id="HBKN01022045">
    <property type="protein sequence ID" value="CAE2303520.1"/>
    <property type="molecule type" value="Transcribed_RNA"/>
</dbReference>
<evidence type="ECO:0000313" key="1">
    <source>
        <dbReference type="EMBL" id="CAE2303517.1"/>
    </source>
</evidence>
<dbReference type="EMBL" id="HBKN01022044">
    <property type="protein sequence ID" value="CAE2303517.1"/>
    <property type="molecule type" value="Transcribed_RNA"/>
</dbReference>
<protein>
    <submittedName>
        <fullName evidence="2">Uncharacterized protein</fullName>
    </submittedName>
</protein>
<proteinExistence type="predicted"/>
<accession>A0A6U6A1N7</accession>
<gene>
    <name evidence="1" type="ORF">GTHE00462_LOCUS17282</name>
    <name evidence="2" type="ORF">GTHE00462_LOCUS17283</name>
</gene>
<sequence length="151" mass="16679">MDIARMTCHVGIDNHSKQVVPSRALEGIGSLTSRVPCGVLIFKRFSVHSLLGRAIGRGSSSSSSNPQISHLVDHELIWASHAMQRLDRFDLRLLLFGVALSSNFKRGSEFFSFCEQLAHSLNSNKRIISSFMALLTIADGLNQSYDFLATL</sequence>
<name>A0A6U6A1N7_GUITH</name>
<dbReference type="AlphaFoldDB" id="A0A6U6A1N7"/>
<evidence type="ECO:0000313" key="2">
    <source>
        <dbReference type="EMBL" id="CAE2303520.1"/>
    </source>
</evidence>
<organism evidence="2">
    <name type="scientific">Guillardia theta</name>
    <name type="common">Cryptophyte</name>
    <name type="synonym">Cryptomonas phi</name>
    <dbReference type="NCBI Taxonomy" id="55529"/>
    <lineage>
        <taxon>Eukaryota</taxon>
        <taxon>Cryptophyceae</taxon>
        <taxon>Pyrenomonadales</taxon>
        <taxon>Geminigeraceae</taxon>
        <taxon>Guillardia</taxon>
    </lineage>
</organism>
<reference evidence="2" key="1">
    <citation type="submission" date="2021-01" db="EMBL/GenBank/DDBJ databases">
        <authorList>
            <person name="Corre E."/>
            <person name="Pelletier E."/>
            <person name="Niang G."/>
            <person name="Scheremetjew M."/>
            <person name="Finn R."/>
            <person name="Kale V."/>
            <person name="Holt S."/>
            <person name="Cochrane G."/>
            <person name="Meng A."/>
            <person name="Brown T."/>
            <person name="Cohen L."/>
        </authorList>
    </citation>
    <scope>NUCLEOTIDE SEQUENCE</scope>
    <source>
        <strain evidence="2">CCMP 2712</strain>
    </source>
</reference>